<evidence type="ECO:0000256" key="2">
    <source>
        <dbReference type="ARBA" id="ARBA00022729"/>
    </source>
</evidence>
<feature type="active site" description="Charge relay system" evidence="8">
    <location>
        <position position="368"/>
    </location>
</feature>
<proteinExistence type="inferred from homology"/>
<keyword evidence="3 7" id="KW-0378">Hydrolase</keyword>
<evidence type="ECO:0000256" key="7">
    <source>
        <dbReference type="PIRNR" id="PIRNR000862"/>
    </source>
</evidence>
<dbReference type="Gene3D" id="3.40.50.1820">
    <property type="entry name" value="alpha/beta hydrolase"/>
    <property type="match status" value="1"/>
</dbReference>
<dbReference type="FunFam" id="3.40.50.1820:FF:000057">
    <property type="entry name" value="Lipase"/>
    <property type="match status" value="1"/>
</dbReference>
<keyword evidence="4 7" id="KW-0442">Lipid degradation</keyword>
<reference evidence="11 12" key="1">
    <citation type="submission" date="2023-11" db="EMBL/GenBank/DDBJ databases">
        <authorList>
            <person name="Hedman E."/>
            <person name="Englund M."/>
            <person name="Stromberg M."/>
            <person name="Nyberg Akerstrom W."/>
            <person name="Nylinder S."/>
            <person name="Jareborg N."/>
            <person name="Kallberg Y."/>
            <person name="Kronander E."/>
        </authorList>
    </citation>
    <scope>NUCLEOTIDE SEQUENCE [LARGE SCALE GENOMIC DNA]</scope>
</reference>
<sequence>MKTLIFIVFFLFVTPVNLTDALRNQVESNEVIMNFPELAKLQGHPCEEHDVITQDGYVLKLFHIPGKRGLPILLMHGILDSSDTWIIKGKKSLAVALANTGHDIWLGNCRGNHYSRRHVSLNPDLDDIFWDFSFREHGYHDLPALIDTILNNTGATKLNAIGHSQGNSIFYVLGATRPEYNERVNLLIALAPVSFLHHMGHPWGPVVKLIPEMGSYFKSHGIVEILNQRSLFYKLLKFLCHQPIGYAICVQGVIFTFFGKDIEELPPAVWPIIFRHVPDSTSIKNLIHYGQVTRTKRFSHFDYGVKKNLVLYNSSSPPEYDHSRVGMRVVLLAAENDMVCRPNDVAILRRKLPNVVRYAVINRTEYSHLDFVWAENNHIYLFPLVFDMLKNYDL</sequence>
<dbReference type="EMBL" id="CAVLGL010000013">
    <property type="protein sequence ID" value="CAK1579878.1"/>
    <property type="molecule type" value="Genomic_DNA"/>
</dbReference>
<organism evidence="11 12">
    <name type="scientific">Parnassius mnemosyne</name>
    <name type="common">clouded apollo</name>
    <dbReference type="NCBI Taxonomy" id="213953"/>
    <lineage>
        <taxon>Eukaryota</taxon>
        <taxon>Metazoa</taxon>
        <taxon>Ecdysozoa</taxon>
        <taxon>Arthropoda</taxon>
        <taxon>Hexapoda</taxon>
        <taxon>Insecta</taxon>
        <taxon>Pterygota</taxon>
        <taxon>Neoptera</taxon>
        <taxon>Endopterygota</taxon>
        <taxon>Lepidoptera</taxon>
        <taxon>Glossata</taxon>
        <taxon>Ditrysia</taxon>
        <taxon>Papilionoidea</taxon>
        <taxon>Papilionidae</taxon>
        <taxon>Parnassiinae</taxon>
        <taxon>Parnassini</taxon>
        <taxon>Parnassius</taxon>
        <taxon>Driopa</taxon>
    </lineage>
</organism>
<evidence type="ECO:0000313" key="11">
    <source>
        <dbReference type="EMBL" id="CAK1579878.1"/>
    </source>
</evidence>
<evidence type="ECO:0000256" key="5">
    <source>
        <dbReference type="ARBA" id="ARBA00023098"/>
    </source>
</evidence>
<dbReference type="GO" id="GO:0016788">
    <property type="term" value="F:hydrolase activity, acting on ester bonds"/>
    <property type="evidence" value="ECO:0007669"/>
    <property type="project" value="InterPro"/>
</dbReference>
<dbReference type="InterPro" id="IPR006693">
    <property type="entry name" value="AB_hydrolase_lipase"/>
</dbReference>
<keyword evidence="2 9" id="KW-0732">Signal</keyword>
<feature type="chain" id="PRO_5043852759" description="Lipase" evidence="9">
    <location>
        <begin position="22"/>
        <end position="394"/>
    </location>
</feature>
<evidence type="ECO:0000256" key="8">
    <source>
        <dbReference type="PIRSR" id="PIRSR000862-1"/>
    </source>
</evidence>
<dbReference type="InterPro" id="IPR029058">
    <property type="entry name" value="AB_hydrolase_fold"/>
</dbReference>
<keyword evidence="12" id="KW-1185">Reference proteome</keyword>
<evidence type="ECO:0000256" key="9">
    <source>
        <dbReference type="SAM" id="SignalP"/>
    </source>
</evidence>
<dbReference type="SUPFAM" id="SSF53474">
    <property type="entry name" value="alpha/beta-Hydrolases"/>
    <property type="match status" value="1"/>
</dbReference>
<protein>
    <recommendedName>
        <fullName evidence="7">Lipase</fullName>
    </recommendedName>
</protein>
<comment type="caution">
    <text evidence="11">The sequence shown here is derived from an EMBL/GenBank/DDBJ whole genome shotgun (WGS) entry which is preliminary data.</text>
</comment>
<dbReference type="GO" id="GO:0016042">
    <property type="term" value="P:lipid catabolic process"/>
    <property type="evidence" value="ECO:0007669"/>
    <property type="project" value="UniProtKB-KW"/>
</dbReference>
<dbReference type="PIRSF" id="PIRSF000862">
    <property type="entry name" value="Steryl_ester_lip"/>
    <property type="match status" value="1"/>
</dbReference>
<evidence type="ECO:0000256" key="4">
    <source>
        <dbReference type="ARBA" id="ARBA00022963"/>
    </source>
</evidence>
<feature type="active site" description="Nucleophile" evidence="8">
    <location>
        <position position="164"/>
    </location>
</feature>
<evidence type="ECO:0000256" key="1">
    <source>
        <dbReference type="ARBA" id="ARBA00010701"/>
    </source>
</evidence>
<gene>
    <name evidence="11" type="ORF">PARMNEM_LOCUS1759</name>
</gene>
<dbReference type="Pfam" id="PF04083">
    <property type="entry name" value="Abhydro_lipase"/>
    <property type="match status" value="1"/>
</dbReference>
<evidence type="ECO:0000256" key="3">
    <source>
        <dbReference type="ARBA" id="ARBA00022801"/>
    </source>
</evidence>
<evidence type="ECO:0000256" key="6">
    <source>
        <dbReference type="ARBA" id="ARBA00023180"/>
    </source>
</evidence>
<dbReference type="AlphaFoldDB" id="A0AAV1KA38"/>
<dbReference type="PANTHER" id="PTHR11005">
    <property type="entry name" value="LYSOSOMAL ACID LIPASE-RELATED"/>
    <property type="match status" value="1"/>
</dbReference>
<comment type="similarity">
    <text evidence="1 7">Belongs to the AB hydrolase superfamily. Lipase family.</text>
</comment>
<dbReference type="Proteomes" id="UP001314205">
    <property type="component" value="Unassembled WGS sequence"/>
</dbReference>
<evidence type="ECO:0000259" key="10">
    <source>
        <dbReference type="Pfam" id="PF04083"/>
    </source>
</evidence>
<feature type="domain" description="Partial AB-hydrolase lipase" evidence="10">
    <location>
        <begin position="36"/>
        <end position="88"/>
    </location>
</feature>
<evidence type="ECO:0000313" key="12">
    <source>
        <dbReference type="Proteomes" id="UP001314205"/>
    </source>
</evidence>
<feature type="signal peptide" evidence="9">
    <location>
        <begin position="1"/>
        <end position="21"/>
    </location>
</feature>
<dbReference type="InterPro" id="IPR025483">
    <property type="entry name" value="Lipase_euk"/>
</dbReference>
<keyword evidence="6" id="KW-0325">Glycoprotein</keyword>
<feature type="active site" description="Charge relay system" evidence="8">
    <location>
        <position position="337"/>
    </location>
</feature>
<name>A0AAV1KA38_9NEOP</name>
<accession>A0AAV1KA38</accession>
<keyword evidence="5" id="KW-0443">Lipid metabolism</keyword>